<dbReference type="Gene3D" id="3.50.50.60">
    <property type="entry name" value="FAD/NAD(P)-binding domain"/>
    <property type="match status" value="1"/>
</dbReference>
<evidence type="ECO:0000259" key="1">
    <source>
        <dbReference type="Pfam" id="PF07992"/>
    </source>
</evidence>
<feature type="domain" description="FAD/NAD(P)-binding" evidence="1">
    <location>
        <begin position="7"/>
        <end position="303"/>
    </location>
</feature>
<keyword evidence="2" id="KW-0560">Oxidoreductase</keyword>
<dbReference type="PRINTS" id="PR00368">
    <property type="entry name" value="FADPNR"/>
</dbReference>
<dbReference type="PATRIC" id="fig|49547.3.peg.427"/>
<gene>
    <name evidence="2" type="primary">pdhD</name>
    <name evidence="2" type="ORF">MBCUR_04130</name>
</gene>
<organism evidence="2 3">
    <name type="scientific">Methanobrevibacter curvatus</name>
    <dbReference type="NCBI Taxonomy" id="49547"/>
    <lineage>
        <taxon>Archaea</taxon>
        <taxon>Methanobacteriati</taxon>
        <taxon>Methanobacteriota</taxon>
        <taxon>Methanomada group</taxon>
        <taxon>Methanobacteria</taxon>
        <taxon>Methanobacteriales</taxon>
        <taxon>Methanobacteriaceae</taxon>
        <taxon>Methanobrevibacter</taxon>
    </lineage>
</organism>
<sequence length="432" mass="47659">MEKVENIIVGSGPAGRLAGLELGKLKKEVLLIEKKYIAGNCLNEGCMVICALNEIARFTNSKKRYEKLGILKGEIELNYEEITNKIKETQAIIRKIHEKENKSIGNKVIFSEAEVFEDNVYVNGESYAFENLLIATGSKPIIPKIPGNEYGLTSKDILNIKKLPKKINIIGAGEIGVELSSLFSSFGCEVNLIARGGILKHMDKDLKNYVEKKLLKDVNIYKNLEAIEIKKNKVITQNEEFEGKTLIATGRTPNSKLVEGILELNEDKSIKVDPFMKSSKSNVYAAGDVVGGINLTTVARKEGIIAARNMAGYSTIMDYTNIPLGLTLDMDASYTEISSEISNNNENISIPGSAGPGSFWRVLTRDTGFSKIAYNKITGKIGGAYSISPSSVSDISYFSYLIEHGDLEDFNEEFIEIHPSTNVFQHLINAIH</sequence>
<dbReference type="Pfam" id="PF07992">
    <property type="entry name" value="Pyr_redox_2"/>
    <property type="match status" value="1"/>
</dbReference>
<protein>
    <submittedName>
        <fullName evidence="2">Dihydrolipoyl dehydrogenase</fullName>
        <ecNumber evidence="2">1.8.1.4</ecNumber>
    </submittedName>
</protein>
<dbReference type="GO" id="GO:0050660">
    <property type="term" value="F:flavin adenine dinucleotide binding"/>
    <property type="evidence" value="ECO:0007669"/>
    <property type="project" value="TreeGrafter"/>
</dbReference>
<dbReference type="PRINTS" id="PR00411">
    <property type="entry name" value="PNDRDTASEI"/>
</dbReference>
<dbReference type="EC" id="1.8.1.4" evidence="2"/>
<dbReference type="Proteomes" id="UP000077245">
    <property type="component" value="Unassembled WGS sequence"/>
</dbReference>
<comment type="caution">
    <text evidence="2">The sequence shown here is derived from an EMBL/GenBank/DDBJ whole genome shotgun (WGS) entry which is preliminary data.</text>
</comment>
<proteinExistence type="predicted"/>
<accession>A0A166CNZ9</accession>
<dbReference type="RefSeq" id="WP_067089574.1">
    <property type="nucleotide sequence ID" value="NZ_LWMV01000072.1"/>
</dbReference>
<dbReference type="AlphaFoldDB" id="A0A166CNZ9"/>
<dbReference type="InterPro" id="IPR023753">
    <property type="entry name" value="FAD/NAD-binding_dom"/>
</dbReference>
<dbReference type="PANTHER" id="PTHR22912">
    <property type="entry name" value="DISULFIDE OXIDOREDUCTASE"/>
    <property type="match status" value="1"/>
</dbReference>
<evidence type="ECO:0000313" key="2">
    <source>
        <dbReference type="EMBL" id="KZX14701.1"/>
    </source>
</evidence>
<dbReference type="InterPro" id="IPR036188">
    <property type="entry name" value="FAD/NAD-bd_sf"/>
</dbReference>
<name>A0A166CNZ9_9EURY</name>
<dbReference type="InterPro" id="IPR050151">
    <property type="entry name" value="Class-I_Pyr_Nuc-Dis_Oxidored"/>
</dbReference>
<dbReference type="STRING" id="49547.MBCUR_04130"/>
<evidence type="ECO:0000313" key="3">
    <source>
        <dbReference type="Proteomes" id="UP000077245"/>
    </source>
</evidence>
<keyword evidence="3" id="KW-1185">Reference proteome</keyword>
<dbReference type="EMBL" id="LWMV01000072">
    <property type="protein sequence ID" value="KZX14701.1"/>
    <property type="molecule type" value="Genomic_DNA"/>
</dbReference>
<reference evidence="2 3" key="1">
    <citation type="submission" date="2016-04" db="EMBL/GenBank/DDBJ databases">
        <title>Genome sequence of Methanobrevibacter curvatus DSM 11111.</title>
        <authorList>
            <person name="Poehlein A."/>
            <person name="Seedorf H."/>
            <person name="Daniel R."/>
        </authorList>
    </citation>
    <scope>NUCLEOTIDE SEQUENCE [LARGE SCALE GENOMIC DNA]</scope>
    <source>
        <strain evidence="2 3">DSM 11111</strain>
    </source>
</reference>
<dbReference type="GO" id="GO:0006103">
    <property type="term" value="P:2-oxoglutarate metabolic process"/>
    <property type="evidence" value="ECO:0007669"/>
    <property type="project" value="TreeGrafter"/>
</dbReference>
<dbReference type="OrthoDB" id="27922at2157"/>
<dbReference type="PANTHER" id="PTHR22912:SF151">
    <property type="entry name" value="DIHYDROLIPOYL DEHYDROGENASE, MITOCHONDRIAL"/>
    <property type="match status" value="1"/>
</dbReference>
<dbReference type="GO" id="GO:0004148">
    <property type="term" value="F:dihydrolipoyl dehydrogenase (NADH) activity"/>
    <property type="evidence" value="ECO:0007669"/>
    <property type="project" value="UniProtKB-EC"/>
</dbReference>
<dbReference type="SUPFAM" id="SSF51905">
    <property type="entry name" value="FAD/NAD(P)-binding domain"/>
    <property type="match status" value="1"/>
</dbReference>